<keyword evidence="1" id="KW-0805">Transcription regulation</keyword>
<accession>A0A3P7PK17</accession>
<dbReference type="KEGG" id="cbar:PATL70BA_3368"/>
<dbReference type="InterPro" id="IPR026881">
    <property type="entry name" value="WYL_dom"/>
</dbReference>
<evidence type="ECO:0000313" key="4">
    <source>
        <dbReference type="EMBL" id="VDN49298.1"/>
    </source>
</evidence>
<dbReference type="InterPro" id="IPR036390">
    <property type="entry name" value="WH_DNA-bd_sf"/>
</dbReference>
<gene>
    <name evidence="4" type="ORF">PATL70BA_3368</name>
</gene>
<dbReference type="Pfam" id="PF13280">
    <property type="entry name" value="WYL"/>
    <property type="match status" value="1"/>
</dbReference>
<dbReference type="InterPro" id="IPR013196">
    <property type="entry name" value="HTH_11"/>
</dbReference>
<dbReference type="Proteomes" id="UP000279029">
    <property type="component" value="Chromosome"/>
</dbReference>
<dbReference type="RefSeq" id="WP_172596297.1">
    <property type="nucleotide sequence ID" value="NZ_LR130778.1"/>
</dbReference>
<protein>
    <submittedName>
        <fullName evidence="4">Putative HTH domain protein</fullName>
    </submittedName>
</protein>
<dbReference type="Gene3D" id="1.10.10.10">
    <property type="entry name" value="Winged helix-like DNA-binding domain superfamily/Winged helix DNA-binding domain"/>
    <property type="match status" value="1"/>
</dbReference>
<dbReference type="AlphaFoldDB" id="A0A3P7PK17"/>
<dbReference type="InterPro" id="IPR051534">
    <property type="entry name" value="CBASS_pafABC_assoc_protein"/>
</dbReference>
<reference evidence="4 5" key="1">
    <citation type="submission" date="2018-09" db="EMBL/GenBank/DDBJ databases">
        <authorList>
            <person name="Postec A."/>
        </authorList>
    </citation>
    <scope>NUCLEOTIDE SEQUENCE [LARGE SCALE GENOMIC DNA]</scope>
    <source>
        <strain evidence="4">70B-A</strain>
    </source>
</reference>
<dbReference type="PANTHER" id="PTHR34580:SF1">
    <property type="entry name" value="PROTEIN PAFC"/>
    <property type="match status" value="1"/>
</dbReference>
<dbReference type="SMART" id="SM00420">
    <property type="entry name" value="HTH_DEOR"/>
    <property type="match status" value="1"/>
</dbReference>
<dbReference type="PANTHER" id="PTHR34580">
    <property type="match status" value="1"/>
</dbReference>
<evidence type="ECO:0000313" key="5">
    <source>
        <dbReference type="Proteomes" id="UP000279029"/>
    </source>
</evidence>
<dbReference type="GO" id="GO:0003700">
    <property type="term" value="F:DNA-binding transcription factor activity"/>
    <property type="evidence" value="ECO:0007669"/>
    <property type="project" value="InterPro"/>
</dbReference>
<organism evidence="4 5">
    <name type="scientific">Petrocella atlantisensis</name>
    <dbReference type="NCBI Taxonomy" id="2173034"/>
    <lineage>
        <taxon>Bacteria</taxon>
        <taxon>Bacillati</taxon>
        <taxon>Bacillota</taxon>
        <taxon>Clostridia</taxon>
        <taxon>Lachnospirales</taxon>
        <taxon>Vallitaleaceae</taxon>
        <taxon>Petrocella</taxon>
    </lineage>
</organism>
<feature type="domain" description="HTH deoR-type" evidence="3">
    <location>
        <begin position="2"/>
        <end position="61"/>
    </location>
</feature>
<dbReference type="PROSITE" id="PS52050">
    <property type="entry name" value="WYL"/>
    <property type="match status" value="1"/>
</dbReference>
<keyword evidence="5" id="KW-1185">Reference proteome</keyword>
<dbReference type="Pfam" id="PF08279">
    <property type="entry name" value="HTH_11"/>
    <property type="match status" value="1"/>
</dbReference>
<evidence type="ECO:0000256" key="2">
    <source>
        <dbReference type="ARBA" id="ARBA00023163"/>
    </source>
</evidence>
<dbReference type="InterPro" id="IPR001034">
    <property type="entry name" value="DeoR_HTH"/>
</dbReference>
<evidence type="ECO:0000259" key="3">
    <source>
        <dbReference type="PROSITE" id="PS51000"/>
    </source>
</evidence>
<keyword evidence="2" id="KW-0804">Transcription</keyword>
<name>A0A3P7PK17_9FIRM</name>
<dbReference type="EMBL" id="LR130778">
    <property type="protein sequence ID" value="VDN49298.1"/>
    <property type="molecule type" value="Genomic_DNA"/>
</dbReference>
<proteinExistence type="predicted"/>
<sequence>MRTSRILEMVYILLNERHQKAEELANHFGVSVKTIYRDVDTLAKAGIPISKQQGVNGGIVLNEKYAINKSKLTPSEEKVLMQSLEEIKKLPNAQLEYALKLMKQYFNEAATLWVGTDEVCVNMQEKFGTVKRATIEKNVIEFKYYSNGIFHDYRVEPYELRIKNGIWKVLIRSIKQRTFEEIYLARMSSIEIKSKIFSRREVPIDFQNTAVKKLKVVKFFVDGDIEKLLDVYPIECFDLEQDKSVLTLKVASYEKAEELLRSNPTWELITETE</sequence>
<dbReference type="InterPro" id="IPR036388">
    <property type="entry name" value="WH-like_DNA-bd_sf"/>
</dbReference>
<dbReference type="PIRSF" id="PIRSF016838">
    <property type="entry name" value="PafC"/>
    <property type="match status" value="1"/>
</dbReference>
<dbReference type="InterPro" id="IPR028349">
    <property type="entry name" value="PafC-like"/>
</dbReference>
<dbReference type="PROSITE" id="PS51000">
    <property type="entry name" value="HTH_DEOR_2"/>
    <property type="match status" value="1"/>
</dbReference>
<evidence type="ECO:0000256" key="1">
    <source>
        <dbReference type="ARBA" id="ARBA00023015"/>
    </source>
</evidence>
<dbReference type="SUPFAM" id="SSF46785">
    <property type="entry name" value="Winged helix' DNA-binding domain"/>
    <property type="match status" value="1"/>
</dbReference>